<dbReference type="AlphaFoldDB" id="A0A1H7WTE0"/>
<evidence type="ECO:0000313" key="4">
    <source>
        <dbReference type="Proteomes" id="UP000182764"/>
    </source>
</evidence>
<organism evidence="3 4">
    <name type="scientific">Streptococcus gallolyticus</name>
    <dbReference type="NCBI Taxonomy" id="315405"/>
    <lineage>
        <taxon>Bacteria</taxon>
        <taxon>Bacillati</taxon>
        <taxon>Bacillota</taxon>
        <taxon>Bacilli</taxon>
        <taxon>Lactobacillales</taxon>
        <taxon>Streptococcaceae</taxon>
        <taxon>Streptococcus</taxon>
    </lineage>
</organism>
<dbReference type="InterPro" id="IPR001387">
    <property type="entry name" value="Cro/C1-type_HTH"/>
</dbReference>
<evidence type="ECO:0000313" key="3">
    <source>
        <dbReference type="EMBL" id="SEM24179.1"/>
    </source>
</evidence>
<dbReference type="PANTHER" id="PTHR46558:SF11">
    <property type="entry name" value="HTH-TYPE TRANSCRIPTIONAL REGULATOR XRE"/>
    <property type="match status" value="1"/>
</dbReference>
<dbReference type="Pfam" id="PF01381">
    <property type="entry name" value="HTH_3"/>
    <property type="match status" value="1"/>
</dbReference>
<dbReference type="SUPFAM" id="SSF47413">
    <property type="entry name" value="lambda repressor-like DNA-binding domains"/>
    <property type="match status" value="1"/>
</dbReference>
<keyword evidence="1 3" id="KW-0238">DNA-binding</keyword>
<dbReference type="GO" id="GO:0003677">
    <property type="term" value="F:DNA binding"/>
    <property type="evidence" value="ECO:0007669"/>
    <property type="project" value="UniProtKB-KW"/>
</dbReference>
<dbReference type="InterPro" id="IPR010982">
    <property type="entry name" value="Lambda_DNA-bd_dom_sf"/>
</dbReference>
<dbReference type="RefSeq" id="WP_074596744.1">
    <property type="nucleotide sequence ID" value="NZ_FNUH01000008.1"/>
</dbReference>
<dbReference type="EMBL" id="FOBM01000008">
    <property type="protein sequence ID" value="SEM24179.1"/>
    <property type="molecule type" value="Genomic_DNA"/>
</dbReference>
<dbReference type="PANTHER" id="PTHR46558">
    <property type="entry name" value="TRACRIPTIONAL REGULATORY PROTEIN-RELATED-RELATED"/>
    <property type="match status" value="1"/>
</dbReference>
<name>A0A1H7WTE0_9STRE</name>
<dbReference type="Gene3D" id="1.10.260.40">
    <property type="entry name" value="lambda repressor-like DNA-binding domains"/>
    <property type="match status" value="1"/>
</dbReference>
<gene>
    <name evidence="3" type="ORF">SAMN04487839_1088</name>
</gene>
<feature type="domain" description="HTH cro/C1-type" evidence="2">
    <location>
        <begin position="6"/>
        <end position="60"/>
    </location>
</feature>
<evidence type="ECO:0000256" key="1">
    <source>
        <dbReference type="ARBA" id="ARBA00023125"/>
    </source>
</evidence>
<proteinExistence type="predicted"/>
<sequence length="117" mass="13962">MFTKRLKELRKEANLTQKQVAEHFNISQSAYAQWETGKLNPKKETIQMFADFFNVPYTYLTGETDSKEFEEDELELANTLFRTTVKELNLTPEQKEQFKKDINAFIKRRRKAFEDDL</sequence>
<dbReference type="PROSITE" id="PS50943">
    <property type="entry name" value="HTH_CROC1"/>
    <property type="match status" value="1"/>
</dbReference>
<evidence type="ECO:0000259" key="2">
    <source>
        <dbReference type="PROSITE" id="PS50943"/>
    </source>
</evidence>
<dbReference type="SMART" id="SM00530">
    <property type="entry name" value="HTH_XRE"/>
    <property type="match status" value="1"/>
</dbReference>
<dbReference type="Proteomes" id="UP000182764">
    <property type="component" value="Unassembled WGS sequence"/>
</dbReference>
<accession>A0A1H7WTE0</accession>
<protein>
    <submittedName>
        <fullName evidence="3">DNA-binding transcriptional regulator, XRE-family HTH domain</fullName>
    </submittedName>
</protein>
<reference evidence="3 4" key="1">
    <citation type="submission" date="2016-10" db="EMBL/GenBank/DDBJ databases">
        <authorList>
            <person name="de Groot N.N."/>
        </authorList>
    </citation>
    <scope>NUCLEOTIDE SEQUENCE [LARGE SCALE GENOMIC DNA]</scope>
    <source>
        <strain evidence="3 4">VTM1R29</strain>
    </source>
</reference>
<dbReference type="CDD" id="cd00093">
    <property type="entry name" value="HTH_XRE"/>
    <property type="match status" value="1"/>
</dbReference>